<sequence>MAGLQLPSGNVWRRTVIVAVIATIISISLSTGIRFALGVKSDTVTILVRLLLPFLIAMPLGVFWFSRLEELERSYRTAVKRANELARVASVDPLTGLLNRRSFIQQFNAANKAGVRGWFLIVDVDYLKQINDQYGHPAGDDAIIAVAQALEDCLSSDSLIARIGGDEFCAFVPKGAINDVDSVLSDISLRADGLLREKRPNVGSSLTVSVGRISCKTGQIFEEVLSIADEQLYRKKSQRQ</sequence>
<dbReference type="GO" id="GO:1902201">
    <property type="term" value="P:negative regulation of bacterial-type flagellum-dependent cell motility"/>
    <property type="evidence" value="ECO:0007669"/>
    <property type="project" value="TreeGrafter"/>
</dbReference>
<evidence type="ECO:0000256" key="2">
    <source>
        <dbReference type="ARBA" id="ARBA00034247"/>
    </source>
</evidence>
<dbReference type="SMART" id="SM00267">
    <property type="entry name" value="GGDEF"/>
    <property type="match status" value="1"/>
</dbReference>
<reference evidence="5" key="1">
    <citation type="submission" date="2009-01" db="EMBL/GenBank/DDBJ databases">
        <title>The Genome Sequence of Brucella pinnipedialis M292/94/1.</title>
        <authorList>
            <consortium name="The Broad Institute Genome Sequencing Platform"/>
            <person name="Ward D."/>
            <person name="Young S.K."/>
            <person name="Kodira C.D."/>
            <person name="Zeng Q."/>
            <person name="Koehrsen M."/>
            <person name="Alvarado L."/>
            <person name="Berlin A."/>
            <person name="Borenstein D."/>
            <person name="Chen Z."/>
            <person name="Engels R."/>
            <person name="Freedman E."/>
            <person name="Gellesch M."/>
            <person name="Goldberg J."/>
            <person name="Griggs A."/>
            <person name="Gujja S."/>
            <person name="Heiman D."/>
            <person name="Hepburn T."/>
            <person name="Howarth C."/>
            <person name="Jen D."/>
            <person name="Larson L."/>
            <person name="Lewis B."/>
            <person name="Mehta T."/>
            <person name="Park D."/>
            <person name="Pearson M."/>
            <person name="Roberts A."/>
            <person name="Saif S."/>
            <person name="Shea T."/>
            <person name="Shenoy N."/>
            <person name="Sisk P."/>
            <person name="Stolte C."/>
            <person name="Sykes S."/>
            <person name="Walk T."/>
            <person name="White J."/>
            <person name="Yandava C."/>
            <person name="Whatmore A.M."/>
            <person name="Perrett L.L."/>
            <person name="O'Callaghan D."/>
            <person name="Nusbaum C."/>
            <person name="Galagan J."/>
            <person name="Birren B."/>
        </authorList>
    </citation>
    <scope>NUCLEOTIDE SEQUENCE [LARGE SCALE GENOMIC DNA]</scope>
    <source>
        <strain evidence="5">M292/94/1</strain>
    </source>
</reference>
<dbReference type="PANTHER" id="PTHR45138:SF9">
    <property type="entry name" value="DIGUANYLATE CYCLASE DGCM-RELATED"/>
    <property type="match status" value="1"/>
</dbReference>
<dbReference type="GO" id="GO:0052621">
    <property type="term" value="F:diguanylate cyclase activity"/>
    <property type="evidence" value="ECO:0007669"/>
    <property type="project" value="UniProtKB-EC"/>
</dbReference>
<dbReference type="Pfam" id="PF00990">
    <property type="entry name" value="GGDEF"/>
    <property type="match status" value="1"/>
</dbReference>
<keyword evidence="3" id="KW-0812">Transmembrane</keyword>
<dbReference type="AlphaFoldDB" id="A0A0E1X701"/>
<evidence type="ECO:0000256" key="3">
    <source>
        <dbReference type="SAM" id="Phobius"/>
    </source>
</evidence>
<dbReference type="InterPro" id="IPR029787">
    <property type="entry name" value="Nucleotide_cyclase"/>
</dbReference>
<keyword evidence="3" id="KW-1133">Transmembrane helix</keyword>
<dbReference type="EC" id="2.7.7.65" evidence="1"/>
<dbReference type="GO" id="GO:0005886">
    <property type="term" value="C:plasma membrane"/>
    <property type="evidence" value="ECO:0007669"/>
    <property type="project" value="TreeGrafter"/>
</dbReference>
<feature type="domain" description="GGDEF" evidence="4">
    <location>
        <begin position="115"/>
        <end position="240"/>
    </location>
</feature>
<dbReference type="GO" id="GO:0043709">
    <property type="term" value="P:cell adhesion involved in single-species biofilm formation"/>
    <property type="evidence" value="ECO:0007669"/>
    <property type="project" value="TreeGrafter"/>
</dbReference>
<dbReference type="InterPro" id="IPR050469">
    <property type="entry name" value="Diguanylate_Cyclase"/>
</dbReference>
<dbReference type="CDD" id="cd01949">
    <property type="entry name" value="GGDEF"/>
    <property type="match status" value="1"/>
</dbReference>
<dbReference type="NCBIfam" id="TIGR00254">
    <property type="entry name" value="GGDEF"/>
    <property type="match status" value="1"/>
</dbReference>
<dbReference type="InterPro" id="IPR043128">
    <property type="entry name" value="Rev_trsase/Diguanyl_cyclase"/>
</dbReference>
<accession>A0A0E1X701</accession>
<feature type="transmembrane region" description="Helical" evidence="3">
    <location>
        <begin position="16"/>
        <end position="37"/>
    </location>
</feature>
<gene>
    <name evidence="5" type="ORF">BALG_02315</name>
</gene>
<dbReference type="EMBL" id="EQ999534">
    <property type="protein sequence ID" value="EEZ28962.1"/>
    <property type="molecule type" value="Genomic_DNA"/>
</dbReference>
<protein>
    <recommendedName>
        <fullName evidence="1">diguanylate cyclase</fullName>
        <ecNumber evidence="1">2.7.7.65</ecNumber>
    </recommendedName>
</protein>
<dbReference type="HOGENOM" id="CLU_000445_11_16_5"/>
<keyword evidence="3" id="KW-0472">Membrane</keyword>
<dbReference type="SUPFAM" id="SSF55073">
    <property type="entry name" value="Nucleotide cyclase"/>
    <property type="match status" value="1"/>
</dbReference>
<dbReference type="InterPro" id="IPR000160">
    <property type="entry name" value="GGDEF_dom"/>
</dbReference>
<organism evidence="5">
    <name type="scientific">Brucella pinnipedialis M292/94/1</name>
    <dbReference type="NCBI Taxonomy" id="520462"/>
    <lineage>
        <taxon>Bacteria</taxon>
        <taxon>Pseudomonadati</taxon>
        <taxon>Pseudomonadota</taxon>
        <taxon>Alphaproteobacteria</taxon>
        <taxon>Hyphomicrobiales</taxon>
        <taxon>Brucellaceae</taxon>
        <taxon>Brucella/Ochrobactrum group</taxon>
        <taxon>Brucella</taxon>
    </lineage>
</organism>
<evidence type="ECO:0000313" key="5">
    <source>
        <dbReference type="EMBL" id="EEZ28962.1"/>
    </source>
</evidence>
<name>A0A0E1X701_9HYPH</name>
<dbReference type="Proteomes" id="UP000004659">
    <property type="component" value="Unassembled WGS sequence"/>
</dbReference>
<comment type="catalytic activity">
    <reaction evidence="2">
        <text>2 GTP = 3',3'-c-di-GMP + 2 diphosphate</text>
        <dbReference type="Rhea" id="RHEA:24898"/>
        <dbReference type="ChEBI" id="CHEBI:33019"/>
        <dbReference type="ChEBI" id="CHEBI:37565"/>
        <dbReference type="ChEBI" id="CHEBI:58805"/>
        <dbReference type="EC" id="2.7.7.65"/>
    </reaction>
</comment>
<evidence type="ECO:0000256" key="1">
    <source>
        <dbReference type="ARBA" id="ARBA00012528"/>
    </source>
</evidence>
<dbReference type="PROSITE" id="PS50887">
    <property type="entry name" value="GGDEF"/>
    <property type="match status" value="1"/>
</dbReference>
<dbReference type="PANTHER" id="PTHR45138">
    <property type="entry name" value="REGULATORY COMPONENTS OF SENSORY TRANSDUCTION SYSTEM"/>
    <property type="match status" value="1"/>
</dbReference>
<feature type="transmembrane region" description="Helical" evidence="3">
    <location>
        <begin position="43"/>
        <end position="66"/>
    </location>
</feature>
<proteinExistence type="predicted"/>
<evidence type="ECO:0000259" key="4">
    <source>
        <dbReference type="PROSITE" id="PS50887"/>
    </source>
</evidence>
<dbReference type="Gene3D" id="3.30.70.270">
    <property type="match status" value="1"/>
</dbReference>